<keyword evidence="1" id="KW-0732">Signal</keyword>
<sequence length="372" mass="38765">MMKRRASSRQPADCSLLALAAVLLASLLPAATAAGARGIQSITGISGSGTPSDPYVVPTELPWTSSTLSFTEATDDVINMDCNDDDGGLWDGDFGIMFRWTAPASGEVQLSTCGATEWDTTMAVLTGAASAGGGLPEAPSCVKGGDDGCGDALPGPTLMKLDAVQGTTYWIAVGELNFVYEATFQLTISWTNPPNFSPPPPPLETDEPSSLASAAQTTMLGLSYTLVRGKFDGTFPNHQSLKVLERGVLTRLGAGYSCNPLLPATAIQTCLSSKYKNQLAMRATGSLRVLPADAKHSVQLLLKATGWARVTLGGTTASISGATSTQTLSVSLAAGDHPIVVEWMQVSGTAKLQMLMRTAAVIVWSSPRFVTG</sequence>
<feature type="chain" id="PRO_5015198856" evidence="1">
    <location>
        <begin position="34"/>
        <end position="372"/>
    </location>
</feature>
<evidence type="ECO:0000256" key="1">
    <source>
        <dbReference type="SAM" id="SignalP"/>
    </source>
</evidence>
<protein>
    <submittedName>
        <fullName evidence="2">Bacterial pre-peptidase c-terminal domain containing</fullName>
    </submittedName>
</protein>
<organism evidence="2 3">
    <name type="scientific">Chlorella sorokiniana</name>
    <name type="common">Freshwater green alga</name>
    <dbReference type="NCBI Taxonomy" id="3076"/>
    <lineage>
        <taxon>Eukaryota</taxon>
        <taxon>Viridiplantae</taxon>
        <taxon>Chlorophyta</taxon>
        <taxon>core chlorophytes</taxon>
        <taxon>Trebouxiophyceae</taxon>
        <taxon>Chlorellales</taxon>
        <taxon>Chlorellaceae</taxon>
        <taxon>Chlorella clade</taxon>
        <taxon>Chlorella</taxon>
    </lineage>
</organism>
<gene>
    <name evidence="2" type="ORF">C2E21_4816</name>
</gene>
<feature type="signal peptide" evidence="1">
    <location>
        <begin position="1"/>
        <end position="33"/>
    </location>
</feature>
<evidence type="ECO:0000313" key="2">
    <source>
        <dbReference type="EMBL" id="PRW56432.1"/>
    </source>
</evidence>
<proteinExistence type="predicted"/>
<dbReference type="AlphaFoldDB" id="A0A2P6TQT3"/>
<dbReference type="EMBL" id="LHPG02000008">
    <property type="protein sequence ID" value="PRW56432.1"/>
    <property type="molecule type" value="Genomic_DNA"/>
</dbReference>
<keyword evidence="3" id="KW-1185">Reference proteome</keyword>
<name>A0A2P6TQT3_CHLSO</name>
<comment type="caution">
    <text evidence="2">The sequence shown here is derived from an EMBL/GenBank/DDBJ whole genome shotgun (WGS) entry which is preliminary data.</text>
</comment>
<evidence type="ECO:0000313" key="3">
    <source>
        <dbReference type="Proteomes" id="UP000239899"/>
    </source>
</evidence>
<accession>A0A2P6TQT3</accession>
<reference evidence="2 3" key="1">
    <citation type="journal article" date="2018" name="Plant J.">
        <title>Genome sequences of Chlorella sorokiniana UTEX 1602 and Micractinium conductrix SAG 241.80: implications to maltose excretion by a green alga.</title>
        <authorList>
            <person name="Arriola M.B."/>
            <person name="Velmurugan N."/>
            <person name="Zhang Y."/>
            <person name="Plunkett M.H."/>
            <person name="Hondzo H."/>
            <person name="Barney B.M."/>
        </authorList>
    </citation>
    <scope>NUCLEOTIDE SEQUENCE [LARGE SCALE GENOMIC DNA]</scope>
    <source>
        <strain evidence="3">UTEX 1602</strain>
    </source>
</reference>
<dbReference type="Proteomes" id="UP000239899">
    <property type="component" value="Unassembled WGS sequence"/>
</dbReference>